<organism evidence="1 2">
    <name type="scientific">Pseudomonas syringae pv. aceris</name>
    <dbReference type="NCBI Taxonomy" id="199198"/>
    <lineage>
        <taxon>Bacteria</taxon>
        <taxon>Pseudomonadati</taxon>
        <taxon>Pseudomonadota</taxon>
        <taxon>Gammaproteobacteria</taxon>
        <taxon>Pseudomonadales</taxon>
        <taxon>Pseudomonadaceae</taxon>
        <taxon>Pseudomonas</taxon>
        <taxon>Pseudomonas syringae</taxon>
    </lineage>
</organism>
<proteinExistence type="predicted"/>
<comment type="caution">
    <text evidence="1">The sequence shown here is derived from an EMBL/GenBank/DDBJ whole genome shotgun (WGS) entry which is preliminary data.</text>
</comment>
<gene>
    <name evidence="1" type="ORF">ALO91_02259</name>
</gene>
<reference evidence="1 2" key="1">
    <citation type="submission" date="2015-09" db="EMBL/GenBank/DDBJ databases">
        <title>Genome announcement of multiple Pseudomonas syringae strains.</title>
        <authorList>
            <person name="Thakur S."/>
            <person name="Wang P.W."/>
            <person name="Gong Y."/>
            <person name="Weir B.S."/>
            <person name="Guttman D.S."/>
        </authorList>
    </citation>
    <scope>NUCLEOTIDE SEQUENCE [LARGE SCALE GENOMIC DNA]</scope>
    <source>
        <strain evidence="1 2">ICMP2802</strain>
    </source>
</reference>
<protein>
    <submittedName>
        <fullName evidence="1">Uncharacterized protein</fullName>
    </submittedName>
</protein>
<dbReference type="SUPFAM" id="SSF51556">
    <property type="entry name" value="Metallo-dependent hydrolases"/>
    <property type="match status" value="1"/>
</dbReference>
<dbReference type="Proteomes" id="UP000050297">
    <property type="component" value="Unassembled WGS sequence"/>
</dbReference>
<dbReference type="InterPro" id="IPR032466">
    <property type="entry name" value="Metal_Hydrolase"/>
</dbReference>
<dbReference type="Gene3D" id="3.20.20.140">
    <property type="entry name" value="Metal-dependent hydrolases"/>
    <property type="match status" value="1"/>
</dbReference>
<dbReference type="PATRIC" id="fig|199198.5.peg.3203"/>
<evidence type="ECO:0000313" key="1">
    <source>
        <dbReference type="EMBL" id="KPW15211.1"/>
    </source>
</evidence>
<dbReference type="EMBL" id="LJPM01000433">
    <property type="protein sequence ID" value="KPW15211.1"/>
    <property type="molecule type" value="Genomic_DNA"/>
</dbReference>
<accession>A0A0P9GX19</accession>
<evidence type="ECO:0000313" key="2">
    <source>
        <dbReference type="Proteomes" id="UP000050297"/>
    </source>
</evidence>
<dbReference type="AlphaFoldDB" id="A0A0P9GX19"/>
<sequence length="116" mass="12858">MGAQPEGSSVAQAELAALSASGMRGRFWYGYAQDLAATSPMDFADILRVREQLQAASDRRFDLGLAIRGPERTEPATWEPEFAFARDQHLPISTHIAVTRQMQEKRRFSNSQNGGC</sequence>
<name>A0A0P9GX19_PSESX</name>